<keyword evidence="2" id="KW-1185">Reference proteome</keyword>
<sequence>MAIHCDDLNLLYLCTEKTGSTSVSDALLEQLGGRWVPADHIWDGDQIAVDFKHSSLNDLVSHDIVDDATIRSMHLAITVRNPFAWIVSGYRYRLTVLQQLHDLGEAAPAWIKSRRWDLDRAADGFDEFVRRECEIRNGSLAGRYLDGYRDHPSLTYLRIESIDDDLNRLLSSLGVGWHVDVGVTNATSGGNYRSMYTDETRAMVEAGFADDLARFDYTF</sequence>
<dbReference type="SUPFAM" id="SSF52540">
    <property type="entry name" value="P-loop containing nucleoside triphosphate hydrolases"/>
    <property type="match status" value="1"/>
</dbReference>
<evidence type="ECO:0000313" key="1">
    <source>
        <dbReference type="EMBL" id="BAN03304.1"/>
    </source>
</evidence>
<protein>
    <recommendedName>
        <fullName evidence="3">Sulfotransferase family protein</fullName>
    </recommendedName>
</protein>
<proteinExistence type="predicted"/>
<accession>A0A6C7E6F7</accession>
<dbReference type="AlphaFoldDB" id="A0A6C7E6F7"/>
<dbReference type="InterPro" id="IPR027417">
    <property type="entry name" value="P-loop_NTPase"/>
</dbReference>
<dbReference type="RefSeq" id="WP_015442551.1">
    <property type="nucleotide sequence ID" value="NC_020520.1"/>
</dbReference>
<organism evidence="1 2">
    <name type="scientific">Ilumatobacter coccineus (strain NBRC 103263 / KCTC 29153 / YM16-304)</name>
    <dbReference type="NCBI Taxonomy" id="1313172"/>
    <lineage>
        <taxon>Bacteria</taxon>
        <taxon>Bacillati</taxon>
        <taxon>Actinomycetota</taxon>
        <taxon>Acidimicrobiia</taxon>
        <taxon>Acidimicrobiales</taxon>
        <taxon>Ilumatobacteraceae</taxon>
        <taxon>Ilumatobacter</taxon>
    </lineage>
</organism>
<dbReference type="KEGG" id="aym:YM304_29900"/>
<reference evidence="1 2" key="1">
    <citation type="journal article" date="2013" name="Int. J. Syst. Evol. Microbiol.">
        <title>Ilumatobacter nonamiense sp. nov. and Ilumatobacter coccineum sp. nov., isolated from seashore sand.</title>
        <authorList>
            <person name="Matsumoto A."/>
            <person name="Kasai H."/>
            <person name="Matsuo Y."/>
            <person name="Shizuri Y."/>
            <person name="Ichikawa N."/>
            <person name="Fujita N."/>
            <person name="Omura S."/>
            <person name="Takahashi Y."/>
        </authorList>
    </citation>
    <scope>NUCLEOTIDE SEQUENCE [LARGE SCALE GENOMIC DNA]</scope>
    <source>
        <strain evidence="2">NBRC 103263 / KCTC 29153 / YM16-304</strain>
    </source>
</reference>
<gene>
    <name evidence="1" type="ORF">YM304_29900</name>
</gene>
<dbReference type="Proteomes" id="UP000011863">
    <property type="component" value="Chromosome"/>
</dbReference>
<dbReference type="EMBL" id="AP012057">
    <property type="protein sequence ID" value="BAN03304.1"/>
    <property type="molecule type" value="Genomic_DNA"/>
</dbReference>
<dbReference type="OrthoDB" id="288532at2"/>
<evidence type="ECO:0000313" key="2">
    <source>
        <dbReference type="Proteomes" id="UP000011863"/>
    </source>
</evidence>
<evidence type="ECO:0008006" key="3">
    <source>
        <dbReference type="Google" id="ProtNLM"/>
    </source>
</evidence>
<name>A0A6C7E6F7_ILUCY</name>